<dbReference type="GO" id="GO:0008745">
    <property type="term" value="F:N-acetylmuramoyl-L-alanine amidase activity"/>
    <property type="evidence" value="ECO:0007669"/>
    <property type="project" value="UniProtKB-EC"/>
</dbReference>
<dbReference type="PANTHER" id="PTHR30417">
    <property type="entry name" value="N-ACETYLMURAMOYL-L-ALANINE AMIDASE AMID"/>
    <property type="match status" value="1"/>
</dbReference>
<dbReference type="InterPro" id="IPR051206">
    <property type="entry name" value="NAMLAA_amidase_2"/>
</dbReference>
<dbReference type="EC" id="3.5.1.28" evidence="5"/>
<dbReference type="InterPro" id="IPR002502">
    <property type="entry name" value="Amidase_domain"/>
</dbReference>
<keyword evidence="8 14" id="KW-0378">Hydrolase</keyword>
<keyword evidence="7" id="KW-0479">Metal-binding</keyword>
<dbReference type="GO" id="GO:0071555">
    <property type="term" value="P:cell wall organization"/>
    <property type="evidence" value="ECO:0007669"/>
    <property type="project" value="UniProtKB-KW"/>
</dbReference>
<dbReference type="PANTHER" id="PTHR30417:SF4">
    <property type="entry name" value="1,6-ANHYDRO-N-ACETYLMURAMYL-L-ALANINE AMIDASE AMPD"/>
    <property type="match status" value="1"/>
</dbReference>
<accession>A0A6C1B841</accession>
<dbReference type="CDD" id="cd06583">
    <property type="entry name" value="PGRP"/>
    <property type="match status" value="1"/>
</dbReference>
<evidence type="ECO:0000313" key="14">
    <source>
        <dbReference type="EMBL" id="QID18985.1"/>
    </source>
</evidence>
<organism evidence="14 15">
    <name type="scientific">Nitrogeniibacter mangrovi</name>
    <dbReference type="NCBI Taxonomy" id="2016596"/>
    <lineage>
        <taxon>Bacteria</taxon>
        <taxon>Pseudomonadati</taxon>
        <taxon>Pseudomonadota</taxon>
        <taxon>Betaproteobacteria</taxon>
        <taxon>Rhodocyclales</taxon>
        <taxon>Zoogloeaceae</taxon>
        <taxon>Nitrogeniibacter</taxon>
    </lineage>
</organism>
<keyword evidence="10" id="KW-0961">Cell wall biogenesis/degradation</keyword>
<gene>
    <name evidence="14" type="primary">ampD</name>
    <name evidence="14" type="ORF">G3580_15980</name>
</gene>
<evidence type="ECO:0000313" key="15">
    <source>
        <dbReference type="Proteomes" id="UP000501991"/>
    </source>
</evidence>
<protein>
    <recommendedName>
        <fullName evidence="11">1,6-anhydro-N-acetylmuramyl-L-alanine amidase AmpD</fullName>
        <ecNumber evidence="5">3.5.1.28</ecNumber>
    </recommendedName>
    <alternativeName>
        <fullName evidence="12">N-acetylmuramoyl-L-alanine amidase</fullName>
    </alternativeName>
</protein>
<comment type="cofactor">
    <cofactor evidence="2">
        <name>Zn(2+)</name>
        <dbReference type="ChEBI" id="CHEBI:29105"/>
    </cofactor>
</comment>
<evidence type="ECO:0000256" key="10">
    <source>
        <dbReference type="ARBA" id="ARBA00023316"/>
    </source>
</evidence>
<evidence type="ECO:0000256" key="5">
    <source>
        <dbReference type="ARBA" id="ARBA00011901"/>
    </source>
</evidence>
<dbReference type="Gene3D" id="3.40.80.10">
    <property type="entry name" value="Peptidoglycan recognition protein-like"/>
    <property type="match status" value="1"/>
</dbReference>
<comment type="similarity">
    <text evidence="4">Belongs to the N-acetylmuramoyl-L-alanine amidase 2 family.</text>
</comment>
<evidence type="ECO:0000256" key="2">
    <source>
        <dbReference type="ARBA" id="ARBA00001947"/>
    </source>
</evidence>
<evidence type="ECO:0000256" key="11">
    <source>
        <dbReference type="ARBA" id="ARBA00039257"/>
    </source>
</evidence>
<dbReference type="Pfam" id="PF01510">
    <property type="entry name" value="Amidase_2"/>
    <property type="match status" value="1"/>
</dbReference>
<sequence length="206" mass="22550">MSDAPGRLDAEGWLAGARRIVSPNADARPEGEPVRLLVVHAISLPPDRFSGEGIIELFTNTLDPAAHPYYAQIAGLQVSAHFLIRRDGELIQFVSTEQRAWHAGASCWGGRERCNDFSIGVELEGSDHVPFEPRQYARLTELIKVLRHRYPLQAVAGHSDIAPGRKTDPGPCFDWARLARGLDAPPPGVDTQVSFSGIPLVDRTDV</sequence>
<proteinExistence type="inferred from homology"/>
<comment type="catalytic activity">
    <reaction evidence="1">
        <text>Hydrolyzes the link between N-acetylmuramoyl residues and L-amino acid residues in certain cell-wall glycopeptides.</text>
        <dbReference type="EC" id="3.5.1.28"/>
    </reaction>
</comment>
<evidence type="ECO:0000256" key="4">
    <source>
        <dbReference type="ARBA" id="ARBA00007553"/>
    </source>
</evidence>
<evidence type="ECO:0000259" key="13">
    <source>
        <dbReference type="SMART" id="SM00644"/>
    </source>
</evidence>
<reference evidence="14 15" key="1">
    <citation type="submission" date="2020-02" db="EMBL/GenBank/DDBJ databases">
        <title>Nitrogenibacter mangrovi gen. nov., sp. nov. isolated from mangrove sediment, a denitrifying betaproteobacterium.</title>
        <authorList>
            <person name="Liao H."/>
            <person name="Tian Y."/>
        </authorList>
    </citation>
    <scope>NUCLEOTIDE SEQUENCE [LARGE SCALE GENOMIC DNA]</scope>
    <source>
        <strain evidence="14 15">M9-3-2</strain>
    </source>
</reference>
<dbReference type="GO" id="GO:0009254">
    <property type="term" value="P:peptidoglycan turnover"/>
    <property type="evidence" value="ECO:0007669"/>
    <property type="project" value="TreeGrafter"/>
</dbReference>
<dbReference type="GO" id="GO:0046872">
    <property type="term" value="F:metal ion binding"/>
    <property type="evidence" value="ECO:0007669"/>
    <property type="project" value="UniProtKB-KW"/>
</dbReference>
<evidence type="ECO:0000256" key="3">
    <source>
        <dbReference type="ARBA" id="ARBA00004496"/>
    </source>
</evidence>
<dbReference type="SMART" id="SM00644">
    <property type="entry name" value="Ami_2"/>
    <property type="match status" value="1"/>
</dbReference>
<keyword evidence="6" id="KW-0963">Cytoplasm</keyword>
<comment type="subcellular location">
    <subcellularLocation>
        <location evidence="3">Cytoplasm</location>
    </subcellularLocation>
</comment>
<name>A0A6C1B841_9RHOO</name>
<feature type="domain" description="N-acetylmuramoyl-L-alanine amidase" evidence="13">
    <location>
        <begin position="22"/>
        <end position="170"/>
    </location>
</feature>
<evidence type="ECO:0000256" key="6">
    <source>
        <dbReference type="ARBA" id="ARBA00022490"/>
    </source>
</evidence>
<dbReference type="AlphaFoldDB" id="A0A6C1B841"/>
<evidence type="ECO:0000256" key="1">
    <source>
        <dbReference type="ARBA" id="ARBA00001561"/>
    </source>
</evidence>
<dbReference type="Proteomes" id="UP000501991">
    <property type="component" value="Chromosome"/>
</dbReference>
<dbReference type="EMBL" id="CP048836">
    <property type="protein sequence ID" value="QID18985.1"/>
    <property type="molecule type" value="Genomic_DNA"/>
</dbReference>
<dbReference type="KEGG" id="azq:G3580_15980"/>
<evidence type="ECO:0000256" key="7">
    <source>
        <dbReference type="ARBA" id="ARBA00022723"/>
    </source>
</evidence>
<keyword evidence="9" id="KW-0862">Zinc</keyword>
<dbReference type="GO" id="GO:0009253">
    <property type="term" value="P:peptidoglycan catabolic process"/>
    <property type="evidence" value="ECO:0007669"/>
    <property type="project" value="InterPro"/>
</dbReference>
<keyword evidence="15" id="KW-1185">Reference proteome</keyword>
<dbReference type="SUPFAM" id="SSF55846">
    <property type="entry name" value="N-acetylmuramoyl-L-alanine amidase-like"/>
    <property type="match status" value="1"/>
</dbReference>
<dbReference type="NCBIfam" id="NF008758">
    <property type="entry name" value="PRK11789.1"/>
    <property type="match status" value="1"/>
</dbReference>
<evidence type="ECO:0000256" key="8">
    <source>
        <dbReference type="ARBA" id="ARBA00022801"/>
    </source>
</evidence>
<dbReference type="GO" id="GO:0005737">
    <property type="term" value="C:cytoplasm"/>
    <property type="evidence" value="ECO:0007669"/>
    <property type="project" value="UniProtKB-SubCell"/>
</dbReference>
<evidence type="ECO:0000256" key="12">
    <source>
        <dbReference type="ARBA" id="ARBA00042615"/>
    </source>
</evidence>
<evidence type="ECO:0000256" key="9">
    <source>
        <dbReference type="ARBA" id="ARBA00022833"/>
    </source>
</evidence>
<dbReference type="RefSeq" id="WP_173767169.1">
    <property type="nucleotide sequence ID" value="NZ_CP048836.1"/>
</dbReference>
<dbReference type="InterPro" id="IPR036505">
    <property type="entry name" value="Amidase/PGRP_sf"/>
</dbReference>